<accession>A0A9K3HVC4</accession>
<keyword evidence="2" id="KW-1185">Reference proteome</keyword>
<name>A0A9K3HVC4_HELAN</name>
<comment type="caution">
    <text evidence="1">The sequence shown here is derived from an EMBL/GenBank/DDBJ whole genome shotgun (WGS) entry which is preliminary data.</text>
</comment>
<dbReference type="Gramene" id="mRNA:HanXRQr2_Chr10g0425091">
    <property type="protein sequence ID" value="CDS:HanXRQr2_Chr10g0425091.1"/>
    <property type="gene ID" value="HanXRQr2_Chr10g0425091"/>
</dbReference>
<protein>
    <submittedName>
        <fullName evidence="1">Uncharacterized protein</fullName>
    </submittedName>
</protein>
<dbReference type="AlphaFoldDB" id="A0A9K3HVC4"/>
<sequence length="59" mass="7244">MRFQLPNEDLQQRPLIESILQFEFIVRFFFPFFPSMSIHPICSIEHSFLFLLRPFLLRL</sequence>
<proteinExistence type="predicted"/>
<evidence type="ECO:0000313" key="2">
    <source>
        <dbReference type="Proteomes" id="UP000215914"/>
    </source>
</evidence>
<dbReference type="Proteomes" id="UP000215914">
    <property type="component" value="Unassembled WGS sequence"/>
</dbReference>
<evidence type="ECO:0000313" key="1">
    <source>
        <dbReference type="EMBL" id="KAF5785141.1"/>
    </source>
</evidence>
<reference evidence="1" key="2">
    <citation type="submission" date="2020-06" db="EMBL/GenBank/DDBJ databases">
        <title>Helianthus annuus Genome sequencing and assembly Release 2.</title>
        <authorList>
            <person name="Gouzy J."/>
            <person name="Langlade N."/>
            <person name="Munos S."/>
        </authorList>
    </citation>
    <scope>NUCLEOTIDE SEQUENCE</scope>
    <source>
        <tissue evidence="1">Leaves</tissue>
    </source>
</reference>
<organism evidence="1 2">
    <name type="scientific">Helianthus annuus</name>
    <name type="common">Common sunflower</name>
    <dbReference type="NCBI Taxonomy" id="4232"/>
    <lineage>
        <taxon>Eukaryota</taxon>
        <taxon>Viridiplantae</taxon>
        <taxon>Streptophyta</taxon>
        <taxon>Embryophyta</taxon>
        <taxon>Tracheophyta</taxon>
        <taxon>Spermatophyta</taxon>
        <taxon>Magnoliopsida</taxon>
        <taxon>eudicotyledons</taxon>
        <taxon>Gunneridae</taxon>
        <taxon>Pentapetalae</taxon>
        <taxon>asterids</taxon>
        <taxon>campanulids</taxon>
        <taxon>Asterales</taxon>
        <taxon>Asteraceae</taxon>
        <taxon>Asteroideae</taxon>
        <taxon>Heliantheae alliance</taxon>
        <taxon>Heliantheae</taxon>
        <taxon>Helianthus</taxon>
    </lineage>
</organism>
<reference evidence="1" key="1">
    <citation type="journal article" date="2017" name="Nature">
        <title>The sunflower genome provides insights into oil metabolism, flowering and Asterid evolution.</title>
        <authorList>
            <person name="Badouin H."/>
            <person name="Gouzy J."/>
            <person name="Grassa C.J."/>
            <person name="Murat F."/>
            <person name="Staton S.E."/>
            <person name="Cottret L."/>
            <person name="Lelandais-Briere C."/>
            <person name="Owens G.L."/>
            <person name="Carrere S."/>
            <person name="Mayjonade B."/>
            <person name="Legrand L."/>
            <person name="Gill N."/>
            <person name="Kane N.C."/>
            <person name="Bowers J.E."/>
            <person name="Hubner S."/>
            <person name="Bellec A."/>
            <person name="Berard A."/>
            <person name="Berges H."/>
            <person name="Blanchet N."/>
            <person name="Boniface M.C."/>
            <person name="Brunel D."/>
            <person name="Catrice O."/>
            <person name="Chaidir N."/>
            <person name="Claudel C."/>
            <person name="Donnadieu C."/>
            <person name="Faraut T."/>
            <person name="Fievet G."/>
            <person name="Helmstetter N."/>
            <person name="King M."/>
            <person name="Knapp S.J."/>
            <person name="Lai Z."/>
            <person name="Le Paslier M.C."/>
            <person name="Lippi Y."/>
            <person name="Lorenzon L."/>
            <person name="Mandel J.R."/>
            <person name="Marage G."/>
            <person name="Marchand G."/>
            <person name="Marquand E."/>
            <person name="Bret-Mestries E."/>
            <person name="Morien E."/>
            <person name="Nambeesan S."/>
            <person name="Nguyen T."/>
            <person name="Pegot-Espagnet P."/>
            <person name="Pouilly N."/>
            <person name="Raftis F."/>
            <person name="Sallet E."/>
            <person name="Schiex T."/>
            <person name="Thomas J."/>
            <person name="Vandecasteele C."/>
            <person name="Vares D."/>
            <person name="Vear F."/>
            <person name="Vautrin S."/>
            <person name="Crespi M."/>
            <person name="Mangin B."/>
            <person name="Burke J.M."/>
            <person name="Salse J."/>
            <person name="Munos S."/>
            <person name="Vincourt P."/>
            <person name="Rieseberg L.H."/>
            <person name="Langlade N.B."/>
        </authorList>
    </citation>
    <scope>NUCLEOTIDE SEQUENCE</scope>
    <source>
        <tissue evidence="1">Leaves</tissue>
    </source>
</reference>
<gene>
    <name evidence="1" type="ORF">HanXRQr2_Chr10g0425091</name>
</gene>
<dbReference type="EMBL" id="MNCJ02000325">
    <property type="protein sequence ID" value="KAF5785141.1"/>
    <property type="molecule type" value="Genomic_DNA"/>
</dbReference>